<proteinExistence type="predicted"/>
<keyword evidence="3" id="KW-1185">Reference proteome</keyword>
<dbReference type="InParanoid" id="W3WWW9"/>
<protein>
    <submittedName>
        <fullName evidence="2">Uncharacterized protein</fullName>
    </submittedName>
</protein>
<feature type="region of interest" description="Disordered" evidence="1">
    <location>
        <begin position="18"/>
        <end position="41"/>
    </location>
</feature>
<accession>W3WWW9</accession>
<evidence type="ECO:0000313" key="2">
    <source>
        <dbReference type="EMBL" id="ETS77366.1"/>
    </source>
</evidence>
<dbReference type="HOGENOM" id="CLU_2278421_0_0_1"/>
<evidence type="ECO:0000256" key="1">
    <source>
        <dbReference type="SAM" id="MobiDB-lite"/>
    </source>
</evidence>
<dbReference type="GeneID" id="19276253"/>
<dbReference type="KEGG" id="pfy:PFICI_11240"/>
<dbReference type="Proteomes" id="UP000030651">
    <property type="component" value="Unassembled WGS sequence"/>
</dbReference>
<name>W3WWW9_PESFW</name>
<dbReference type="AlphaFoldDB" id="W3WWW9"/>
<organism evidence="2 3">
    <name type="scientific">Pestalotiopsis fici (strain W106-1 / CGMCC3.15140)</name>
    <dbReference type="NCBI Taxonomy" id="1229662"/>
    <lineage>
        <taxon>Eukaryota</taxon>
        <taxon>Fungi</taxon>
        <taxon>Dikarya</taxon>
        <taxon>Ascomycota</taxon>
        <taxon>Pezizomycotina</taxon>
        <taxon>Sordariomycetes</taxon>
        <taxon>Xylariomycetidae</taxon>
        <taxon>Amphisphaeriales</taxon>
        <taxon>Sporocadaceae</taxon>
        <taxon>Pestalotiopsis</taxon>
    </lineage>
</organism>
<sequence>MRTVGPSFHHQVRRSFNKSFDERLQSGGGTDEQTPLIGNGHSNGVVESTWHEILSDITRTPATDSPDLFIRWIAHAWHVVKVTLISGKVYASWACVTEDCHC</sequence>
<evidence type="ECO:0000313" key="3">
    <source>
        <dbReference type="Proteomes" id="UP000030651"/>
    </source>
</evidence>
<gene>
    <name evidence="2" type="ORF">PFICI_11240</name>
</gene>
<reference evidence="3" key="1">
    <citation type="journal article" date="2015" name="BMC Genomics">
        <title>Genomic and transcriptomic analysis of the endophytic fungus Pestalotiopsis fici reveals its lifestyle and high potential for synthesis of natural products.</title>
        <authorList>
            <person name="Wang X."/>
            <person name="Zhang X."/>
            <person name="Liu L."/>
            <person name="Xiang M."/>
            <person name="Wang W."/>
            <person name="Sun X."/>
            <person name="Che Y."/>
            <person name="Guo L."/>
            <person name="Liu G."/>
            <person name="Guo L."/>
            <person name="Wang C."/>
            <person name="Yin W.B."/>
            <person name="Stadler M."/>
            <person name="Zhang X."/>
            <person name="Liu X."/>
        </authorList>
    </citation>
    <scope>NUCLEOTIDE SEQUENCE [LARGE SCALE GENOMIC DNA]</scope>
    <source>
        <strain evidence="3">W106-1 / CGMCC3.15140</strain>
    </source>
</reference>
<dbReference type="EMBL" id="KI912116">
    <property type="protein sequence ID" value="ETS77366.1"/>
    <property type="molecule type" value="Genomic_DNA"/>
</dbReference>
<dbReference type="RefSeq" id="XP_007838012.1">
    <property type="nucleotide sequence ID" value="XM_007839821.1"/>
</dbReference>